<keyword evidence="3" id="KW-1185">Reference proteome</keyword>
<dbReference type="OrthoDB" id="9810734at2"/>
<dbReference type="InterPro" id="IPR013120">
    <property type="entry name" value="FAR_NAD-bd"/>
</dbReference>
<evidence type="ECO:0000313" key="3">
    <source>
        <dbReference type="Proteomes" id="UP000315995"/>
    </source>
</evidence>
<feature type="domain" description="Thioester reductase (TE)" evidence="1">
    <location>
        <begin position="36"/>
        <end position="271"/>
    </location>
</feature>
<dbReference type="EMBL" id="CP041186">
    <property type="protein sequence ID" value="QDG52984.1"/>
    <property type="molecule type" value="Genomic_DNA"/>
</dbReference>
<dbReference type="GO" id="GO:0080019">
    <property type="term" value="F:alcohol-forming very long-chain fatty acyl-CoA reductase activity"/>
    <property type="evidence" value="ECO:0007669"/>
    <property type="project" value="InterPro"/>
</dbReference>
<gene>
    <name evidence="2" type="ORF">FIV42_20210</name>
</gene>
<dbReference type="PANTHER" id="PTHR11011">
    <property type="entry name" value="MALE STERILITY PROTEIN 2-RELATED"/>
    <property type="match status" value="1"/>
</dbReference>
<evidence type="ECO:0000259" key="1">
    <source>
        <dbReference type="Pfam" id="PF07993"/>
    </source>
</evidence>
<dbReference type="AlphaFoldDB" id="A0A4Y6PXC3"/>
<reference evidence="2 3" key="1">
    <citation type="submission" date="2019-06" db="EMBL/GenBank/DDBJ databases">
        <title>Persicimonas caeni gen. nov., sp. nov., a predatory bacterium isolated from solar saltern.</title>
        <authorList>
            <person name="Wang S."/>
        </authorList>
    </citation>
    <scope>NUCLEOTIDE SEQUENCE [LARGE SCALE GENOMIC DNA]</scope>
    <source>
        <strain evidence="2 3">YN101</strain>
    </source>
</reference>
<proteinExistence type="predicted"/>
<accession>A0A4Y6PXC3</accession>
<sequence>MAKSNADGETTAAIVQKVRDGIEELDDKIVGSDVLLTGFPGFLGEHVLERLIELQPESTFYLLIQSQMRGLAERYLDKLERENPHFEGRWELLEGDITDRFLGLDEERYHELTATVGVVWHLAAIYDLAVPEQIAYRVNVTGTIHVLDFCEACESLQRFNYISTCYVSGEREGKIYEDELDEGQGHKNHYESTKFWAEVEVQRRSKEIPTAIFRPGIVVGDSRTGETFKYDGPYYLMKLLRRLPDWMPMVNIGKGETVVNLVPIDFVADAMAFLGNKEGVEGQIFQLADPNPMRARDVVALTLDSMNKAPALATVPSSLLDVALSRQKVEELVGVPRESIVYFNHDARYDSSNTQRELKETAIRCPHLSTYMQTLVDYFLRNPEKEFLDKRRI</sequence>
<name>A0A4Y6PXC3_PERCE</name>
<accession>A0A5B8YDC9</accession>
<dbReference type="CDD" id="cd05263">
    <property type="entry name" value="MupV_like_SDR_e"/>
    <property type="match status" value="1"/>
</dbReference>
<dbReference type="Pfam" id="PF07993">
    <property type="entry name" value="NAD_binding_4"/>
    <property type="match status" value="1"/>
</dbReference>
<evidence type="ECO:0000313" key="2">
    <source>
        <dbReference type="EMBL" id="QDG52984.1"/>
    </source>
</evidence>
<dbReference type="Gene3D" id="3.40.50.720">
    <property type="entry name" value="NAD(P)-binding Rossmann-like Domain"/>
    <property type="match status" value="1"/>
</dbReference>
<dbReference type="SUPFAM" id="SSF51735">
    <property type="entry name" value="NAD(P)-binding Rossmann-fold domains"/>
    <property type="match status" value="1"/>
</dbReference>
<organism evidence="2 3">
    <name type="scientific">Persicimonas caeni</name>
    <dbReference type="NCBI Taxonomy" id="2292766"/>
    <lineage>
        <taxon>Bacteria</taxon>
        <taxon>Deltaproteobacteria</taxon>
        <taxon>Bradymonadales</taxon>
        <taxon>Bradymonadaceae</taxon>
        <taxon>Persicimonas</taxon>
    </lineage>
</organism>
<protein>
    <submittedName>
        <fullName evidence="2">SDR family oxidoreductase</fullName>
    </submittedName>
</protein>
<dbReference type="RefSeq" id="WP_141199445.1">
    <property type="nucleotide sequence ID" value="NZ_CP041186.1"/>
</dbReference>
<dbReference type="InterPro" id="IPR026055">
    <property type="entry name" value="FAR"/>
</dbReference>
<dbReference type="Proteomes" id="UP000315995">
    <property type="component" value="Chromosome"/>
</dbReference>
<dbReference type="InterPro" id="IPR036291">
    <property type="entry name" value="NAD(P)-bd_dom_sf"/>
</dbReference>